<accession>A0A849VTD5</accession>
<dbReference type="Gene3D" id="3.30.70.1990">
    <property type="match status" value="1"/>
</dbReference>
<dbReference type="InterPro" id="IPR001613">
    <property type="entry name" value="Flavin_amine_oxidase"/>
</dbReference>
<evidence type="ECO:0000259" key="4">
    <source>
        <dbReference type="Pfam" id="PF01593"/>
    </source>
</evidence>
<comment type="cofactor">
    <cofactor evidence="1">
        <name>FAD</name>
        <dbReference type="ChEBI" id="CHEBI:57692"/>
    </cofactor>
</comment>
<dbReference type="SUPFAM" id="SSF51905">
    <property type="entry name" value="FAD/NAD(P)-binding domain"/>
    <property type="match status" value="1"/>
</dbReference>
<protein>
    <submittedName>
        <fullName evidence="5">NAD(P)/FAD-dependent oxidoreductase</fullName>
    </submittedName>
</protein>
<sequence>MKIAVIGSGISGMSAAWLLSQKHEITVYERETRIGGHSNTVIVPGEGGVAVDTGFIVYNEQTYPNLTALFALLGVETAASEMSFAVSLDSGRLEYSGTGFSGLFAQQRNLVNPRFWLMLRDLLRFYRETPAHAGKLGLIALGDFLEREGYGRAFRDDHLLPMASAIWSAPAASLLDYPAEAFIRFCDNHGLLKLANRPVWRTVKGGSRNYVERLTANYRNRVRTGCAAASVRRAGDHVAVSDIHGATAIFDHVVMAGHADETLALLADPSAPEKRLLSAFRYSVNRAVLHEDETLMPKRRSVWSSWNYLGERKEMQPPSQLCVSYWMNRLQPLETDRQFFVTLNPRHAPNPCKVLHTQTYTHPLFDSEAMQAQRQLWQLQGARNTWFCGAYFGAGFHEDGLQAGLAVAEDLGGLRRPWTVADESARIHRQPLADPVEVAA</sequence>
<dbReference type="PRINTS" id="PR00757">
    <property type="entry name" value="AMINEOXDASEF"/>
</dbReference>
<proteinExistence type="predicted"/>
<dbReference type="FunFam" id="1.10.405.20:FF:000001">
    <property type="entry name" value="Amine oxidase"/>
    <property type="match status" value="1"/>
</dbReference>
<evidence type="ECO:0000256" key="1">
    <source>
        <dbReference type="ARBA" id="ARBA00001974"/>
    </source>
</evidence>
<dbReference type="Proteomes" id="UP000550508">
    <property type="component" value="Unassembled WGS sequence"/>
</dbReference>
<dbReference type="PANTHER" id="PTHR42923">
    <property type="entry name" value="PROTOPORPHYRINOGEN OXIDASE"/>
    <property type="match status" value="1"/>
</dbReference>
<dbReference type="EMBL" id="JABUMX010000004">
    <property type="protein sequence ID" value="NTS33191.1"/>
    <property type="molecule type" value="Genomic_DNA"/>
</dbReference>
<feature type="domain" description="Amine oxidase" evidence="4">
    <location>
        <begin position="10"/>
        <end position="287"/>
    </location>
</feature>
<reference evidence="5 6" key="1">
    <citation type="submission" date="2020-05" db="EMBL/GenBank/DDBJ databases">
        <authorList>
            <person name="Kim M.K."/>
        </authorList>
    </citation>
    <scope>NUCLEOTIDE SEQUENCE [LARGE SCALE GENOMIC DNA]</scope>
    <source>
        <strain evidence="5 6">BT25</strain>
    </source>
</reference>
<dbReference type="InterPro" id="IPR002937">
    <property type="entry name" value="Amino_oxidase"/>
</dbReference>
<dbReference type="AlphaFoldDB" id="A0A849VTD5"/>
<organism evidence="5 6">
    <name type="scientific">Phyllobacterium pellucidum</name>
    <dbReference type="NCBI Taxonomy" id="2740464"/>
    <lineage>
        <taxon>Bacteria</taxon>
        <taxon>Pseudomonadati</taxon>
        <taxon>Pseudomonadota</taxon>
        <taxon>Alphaproteobacteria</taxon>
        <taxon>Hyphomicrobiales</taxon>
        <taxon>Phyllobacteriaceae</taxon>
        <taxon>Phyllobacterium</taxon>
    </lineage>
</organism>
<dbReference type="PANTHER" id="PTHR42923:SF17">
    <property type="entry name" value="AMINE OXIDASE DOMAIN-CONTAINING PROTEIN"/>
    <property type="match status" value="1"/>
</dbReference>
<dbReference type="InterPro" id="IPR050464">
    <property type="entry name" value="Zeta_carotene_desat/Oxidored"/>
</dbReference>
<dbReference type="GO" id="GO:0016491">
    <property type="term" value="F:oxidoreductase activity"/>
    <property type="evidence" value="ECO:0007669"/>
    <property type="project" value="UniProtKB-KW"/>
</dbReference>
<evidence type="ECO:0000313" key="6">
    <source>
        <dbReference type="Proteomes" id="UP000550508"/>
    </source>
</evidence>
<feature type="binding site" evidence="3">
    <location>
        <position position="11"/>
    </location>
    <ligand>
        <name>FAD</name>
        <dbReference type="ChEBI" id="CHEBI:57692"/>
    </ligand>
</feature>
<dbReference type="Gene3D" id="3.50.50.60">
    <property type="entry name" value="FAD/NAD(P)-binding domain"/>
    <property type="match status" value="1"/>
</dbReference>
<dbReference type="InterPro" id="IPR036188">
    <property type="entry name" value="FAD/NAD-bd_sf"/>
</dbReference>
<dbReference type="Gene3D" id="1.10.405.20">
    <property type="match status" value="1"/>
</dbReference>
<gene>
    <name evidence="5" type="ORF">HQ945_18220</name>
</gene>
<name>A0A849VTD5_9HYPH</name>
<keyword evidence="6" id="KW-1185">Reference proteome</keyword>
<evidence type="ECO:0000313" key="5">
    <source>
        <dbReference type="EMBL" id="NTS33191.1"/>
    </source>
</evidence>
<evidence type="ECO:0000256" key="2">
    <source>
        <dbReference type="ARBA" id="ARBA00023002"/>
    </source>
</evidence>
<keyword evidence="2" id="KW-0560">Oxidoreductase</keyword>
<comment type="caution">
    <text evidence="5">The sequence shown here is derived from an EMBL/GenBank/DDBJ whole genome shotgun (WGS) entry which is preliminary data.</text>
</comment>
<dbReference type="Pfam" id="PF01593">
    <property type="entry name" value="Amino_oxidase"/>
    <property type="match status" value="1"/>
</dbReference>
<dbReference type="RefSeq" id="WP_113281220.1">
    <property type="nucleotide sequence ID" value="NZ_JABUMX010000004.1"/>
</dbReference>
<evidence type="ECO:0000256" key="3">
    <source>
        <dbReference type="PIRSR" id="PIRSR601613-1"/>
    </source>
</evidence>